<evidence type="ECO:0000313" key="3">
    <source>
        <dbReference type="Proteomes" id="UP001501074"/>
    </source>
</evidence>
<evidence type="ECO:0000259" key="1">
    <source>
        <dbReference type="Pfam" id="PF01979"/>
    </source>
</evidence>
<dbReference type="Gene3D" id="2.30.40.10">
    <property type="entry name" value="Urease, subunit C, domain 1"/>
    <property type="match status" value="1"/>
</dbReference>
<dbReference type="CDD" id="cd01299">
    <property type="entry name" value="Met_dep_hydrolase_A"/>
    <property type="match status" value="1"/>
</dbReference>
<protein>
    <submittedName>
        <fullName evidence="2">Amidohydrolase family protein</fullName>
    </submittedName>
</protein>
<dbReference type="SUPFAM" id="SSF51338">
    <property type="entry name" value="Composite domain of metallo-dependent hydrolases"/>
    <property type="match status" value="1"/>
</dbReference>
<dbReference type="Gene3D" id="3.20.20.140">
    <property type="entry name" value="Metal-dependent hydrolases"/>
    <property type="match status" value="1"/>
</dbReference>
<evidence type="ECO:0000313" key="2">
    <source>
        <dbReference type="EMBL" id="GAA3597403.1"/>
    </source>
</evidence>
<sequence length="419" mass="44220">MSTIVIRHATVLTGTTAEPVVPDARIVSVDGEITEIGPDRGPVPDGATELDATGCTVVPGLHNLHDHVARKSLRISQRTTSYRSQSDVLMQQPAEFLALHTAANLAAQLASGVTTIRDFGLPGAGGIQAMRAVREGVIPGPRLYSGGDPICITGGHSSNWGAMEADGEDAVVRAVRTQIGRGAAVVKFMGSGGLGTYPEEEPGIPEFTEAELRAGITEAHKFHRPTATHAYSTEAIRNAVRAGSSTIEHGAFMDAAVVAEMVEHGTAFVPTLSSVAGIGWQHRLYGNEYLFGRIQNEIVGRHMESVALAWKAGVPVVTGTDTSGEVVEELELIAEATGADRLDVLASATRTAAQVARHSDLTGTIVPGLRADLLVAEGDLLTEGFEVLRRPRWVLRDGVVTPGRPLPLGVRLSQLRGLV</sequence>
<dbReference type="Pfam" id="PF01979">
    <property type="entry name" value="Amidohydro_1"/>
    <property type="match status" value="1"/>
</dbReference>
<comment type="caution">
    <text evidence="2">The sequence shown here is derived from an EMBL/GenBank/DDBJ whole genome shotgun (WGS) entry which is preliminary data.</text>
</comment>
<dbReference type="InterPro" id="IPR051781">
    <property type="entry name" value="Metallo-dep_Hydrolase"/>
</dbReference>
<name>A0ABP6Z4S8_9ACTN</name>
<dbReference type="InterPro" id="IPR032466">
    <property type="entry name" value="Metal_Hydrolase"/>
</dbReference>
<organism evidence="2 3">
    <name type="scientific">Kineosporia mesophila</name>
    <dbReference type="NCBI Taxonomy" id="566012"/>
    <lineage>
        <taxon>Bacteria</taxon>
        <taxon>Bacillati</taxon>
        <taxon>Actinomycetota</taxon>
        <taxon>Actinomycetes</taxon>
        <taxon>Kineosporiales</taxon>
        <taxon>Kineosporiaceae</taxon>
        <taxon>Kineosporia</taxon>
    </lineage>
</organism>
<gene>
    <name evidence="2" type="ORF">GCM10022223_10700</name>
</gene>
<dbReference type="InterPro" id="IPR006680">
    <property type="entry name" value="Amidohydro-rel"/>
</dbReference>
<dbReference type="PANTHER" id="PTHR43135">
    <property type="entry name" value="ALPHA-D-RIBOSE 1-METHYLPHOSPHONATE 5-TRIPHOSPHATE DIPHOSPHATASE"/>
    <property type="match status" value="1"/>
</dbReference>
<reference evidence="3" key="1">
    <citation type="journal article" date="2019" name="Int. J. Syst. Evol. Microbiol.">
        <title>The Global Catalogue of Microorganisms (GCM) 10K type strain sequencing project: providing services to taxonomists for standard genome sequencing and annotation.</title>
        <authorList>
            <consortium name="The Broad Institute Genomics Platform"/>
            <consortium name="The Broad Institute Genome Sequencing Center for Infectious Disease"/>
            <person name="Wu L."/>
            <person name="Ma J."/>
        </authorList>
    </citation>
    <scope>NUCLEOTIDE SEQUENCE [LARGE SCALE GENOMIC DNA]</scope>
    <source>
        <strain evidence="3">JCM 16902</strain>
    </source>
</reference>
<dbReference type="RefSeq" id="WP_231485797.1">
    <property type="nucleotide sequence ID" value="NZ_BAAAZO010000002.1"/>
</dbReference>
<dbReference type="InterPro" id="IPR057744">
    <property type="entry name" value="OTAase-like"/>
</dbReference>
<proteinExistence type="predicted"/>
<dbReference type="EMBL" id="BAAAZO010000002">
    <property type="protein sequence ID" value="GAA3597403.1"/>
    <property type="molecule type" value="Genomic_DNA"/>
</dbReference>
<dbReference type="Proteomes" id="UP001501074">
    <property type="component" value="Unassembled WGS sequence"/>
</dbReference>
<dbReference type="SUPFAM" id="SSF51556">
    <property type="entry name" value="Metallo-dependent hydrolases"/>
    <property type="match status" value="1"/>
</dbReference>
<dbReference type="InterPro" id="IPR011059">
    <property type="entry name" value="Metal-dep_hydrolase_composite"/>
</dbReference>
<feature type="domain" description="Amidohydrolase-related" evidence="1">
    <location>
        <begin position="56"/>
        <end position="393"/>
    </location>
</feature>
<keyword evidence="3" id="KW-1185">Reference proteome</keyword>
<accession>A0ABP6Z4S8</accession>
<dbReference type="PANTHER" id="PTHR43135:SF3">
    <property type="entry name" value="ALPHA-D-RIBOSE 1-METHYLPHOSPHONATE 5-TRIPHOSPHATE DIPHOSPHATASE"/>
    <property type="match status" value="1"/>
</dbReference>